<evidence type="ECO:0000259" key="4">
    <source>
        <dbReference type="PROSITE" id="PS51332"/>
    </source>
</evidence>
<evidence type="ECO:0000256" key="1">
    <source>
        <dbReference type="ARBA" id="ARBA00023125"/>
    </source>
</evidence>
<keyword evidence="6" id="KW-1185">Reference proteome</keyword>
<dbReference type="Proteomes" id="UP001205311">
    <property type="component" value="Unassembled WGS sequence"/>
</dbReference>
<feature type="domain" description="B12-binding" evidence="4">
    <location>
        <begin position="264"/>
        <end position="386"/>
    </location>
</feature>
<dbReference type="SUPFAM" id="SSF52242">
    <property type="entry name" value="Cobalamin (vitamin B12)-binding domain"/>
    <property type="match status" value="1"/>
</dbReference>
<dbReference type="Gene3D" id="1.10.1660.10">
    <property type="match status" value="1"/>
</dbReference>
<proteinExistence type="predicted"/>
<dbReference type="SMART" id="SM00422">
    <property type="entry name" value="HTH_MERR"/>
    <property type="match status" value="1"/>
</dbReference>
<dbReference type="Gene3D" id="1.10.1240.10">
    <property type="entry name" value="Methionine synthase domain"/>
    <property type="match status" value="1"/>
</dbReference>
<sequence>MSRVTTQPETHDGATAGDTHHDVVGMADFPEPTEVEPPGTGMGGTGPETGRDSEPRLTVAAVARRLGVAPATLRTWDRRYGLGPSDHTSGRHRRYGPQDVARLELMQHALLRGASPAEAARYALTSPLPALQAATAVGRPPVEAVGPSPGAEPLLLAGGEGEPDAGAGVGGRVLRLPGASRRARGLGRAALAMDAAAALHLVADAIAEDGVVGAWDGVIRPVLAAVGERWEHSGAGVAVEHMLNECVMTALARATASAPPPCNPRPVLLACVPEDQHVLPLRALAAALALRGVGSLMLGPALPVDALVAAVRRTAPAAVVLWAQLPHQADPRLLAAVPRTRQRVRVFAGGPGWEPLLAPAQVEVLEALGPAADRVEQAVLGPRGVATDGLART</sequence>
<dbReference type="EMBL" id="JAMTCP010000024">
    <property type="protein sequence ID" value="MCP2260178.1"/>
    <property type="molecule type" value="Genomic_DNA"/>
</dbReference>
<dbReference type="Pfam" id="PF02607">
    <property type="entry name" value="B12-binding_2"/>
    <property type="match status" value="1"/>
</dbReference>
<dbReference type="CDD" id="cd01104">
    <property type="entry name" value="HTH_MlrA-CarA"/>
    <property type="match status" value="1"/>
</dbReference>
<feature type="domain" description="HTH merR-type" evidence="3">
    <location>
        <begin position="56"/>
        <end position="125"/>
    </location>
</feature>
<comment type="caution">
    <text evidence="5">The sequence shown here is derived from an EMBL/GenBank/DDBJ whole genome shotgun (WGS) entry which is preliminary data.</text>
</comment>
<name>A0ABT1HXC6_STRSD</name>
<evidence type="ECO:0000256" key="2">
    <source>
        <dbReference type="SAM" id="MobiDB-lite"/>
    </source>
</evidence>
<dbReference type="InterPro" id="IPR000551">
    <property type="entry name" value="MerR-type_HTH_dom"/>
</dbReference>
<dbReference type="SUPFAM" id="SSF46955">
    <property type="entry name" value="Putative DNA-binding domain"/>
    <property type="match status" value="1"/>
</dbReference>
<dbReference type="InterPro" id="IPR006158">
    <property type="entry name" value="Cobalamin-bd"/>
</dbReference>
<organism evidence="5 6">
    <name type="scientific">Streptoalloteichus tenebrarius (strain ATCC 17920 / DSM 40477 / JCM 4838 / CBS 697.72 / NBRC 16177 / NCIMB 11028 / NRRL B-12390 / A12253. 1 / ISP 5477)</name>
    <name type="common">Streptomyces tenebrarius</name>
    <dbReference type="NCBI Taxonomy" id="1933"/>
    <lineage>
        <taxon>Bacteria</taxon>
        <taxon>Bacillati</taxon>
        <taxon>Actinomycetota</taxon>
        <taxon>Actinomycetes</taxon>
        <taxon>Pseudonocardiales</taxon>
        <taxon>Pseudonocardiaceae</taxon>
        <taxon>Streptoalloteichus</taxon>
    </lineage>
</organism>
<evidence type="ECO:0000313" key="6">
    <source>
        <dbReference type="Proteomes" id="UP001205311"/>
    </source>
</evidence>
<dbReference type="Gene3D" id="3.40.50.280">
    <property type="entry name" value="Cobalamin-binding domain"/>
    <property type="match status" value="1"/>
</dbReference>
<protein>
    <submittedName>
        <fullName evidence="5">B12 binding domain-containing protein</fullName>
    </submittedName>
</protein>
<dbReference type="PANTHER" id="PTHR30204">
    <property type="entry name" value="REDOX-CYCLING DRUG-SENSING TRANSCRIPTIONAL ACTIVATOR SOXR"/>
    <property type="match status" value="1"/>
</dbReference>
<dbReference type="Pfam" id="PF13411">
    <property type="entry name" value="MerR_1"/>
    <property type="match status" value="1"/>
</dbReference>
<dbReference type="InterPro" id="IPR036724">
    <property type="entry name" value="Cobalamin-bd_sf"/>
</dbReference>
<evidence type="ECO:0000313" key="5">
    <source>
        <dbReference type="EMBL" id="MCP2260178.1"/>
    </source>
</evidence>
<dbReference type="InterPro" id="IPR036594">
    <property type="entry name" value="Meth_synthase_dom"/>
</dbReference>
<dbReference type="InterPro" id="IPR003759">
    <property type="entry name" value="Cbl-bd_cap"/>
</dbReference>
<dbReference type="PROSITE" id="PS51332">
    <property type="entry name" value="B12_BINDING"/>
    <property type="match status" value="1"/>
</dbReference>
<feature type="region of interest" description="Disordered" evidence="2">
    <location>
        <begin position="1"/>
        <end position="54"/>
    </location>
</feature>
<evidence type="ECO:0000259" key="3">
    <source>
        <dbReference type="PROSITE" id="PS50937"/>
    </source>
</evidence>
<dbReference type="InterPro" id="IPR047057">
    <property type="entry name" value="MerR_fam"/>
</dbReference>
<dbReference type="PROSITE" id="PS50937">
    <property type="entry name" value="HTH_MERR_2"/>
    <property type="match status" value="1"/>
</dbReference>
<reference evidence="5 6" key="1">
    <citation type="submission" date="2022-06" db="EMBL/GenBank/DDBJ databases">
        <title>Genomic Encyclopedia of Archaeal and Bacterial Type Strains, Phase II (KMG-II): from individual species to whole genera.</title>
        <authorList>
            <person name="Goeker M."/>
        </authorList>
    </citation>
    <scope>NUCLEOTIDE SEQUENCE [LARGE SCALE GENOMIC DNA]</scope>
    <source>
        <strain evidence="5 6">DSM 40477</strain>
    </source>
</reference>
<accession>A0ABT1HXC6</accession>
<keyword evidence="1" id="KW-0238">DNA-binding</keyword>
<dbReference type="InterPro" id="IPR009061">
    <property type="entry name" value="DNA-bd_dom_put_sf"/>
</dbReference>
<gene>
    <name evidence="5" type="ORF">LX15_003891</name>
</gene>
<feature type="compositionally biased region" description="Low complexity" evidence="2">
    <location>
        <begin position="30"/>
        <end position="39"/>
    </location>
</feature>
<dbReference type="PANTHER" id="PTHR30204:SF97">
    <property type="entry name" value="MERR FAMILY REGULATORY PROTEIN"/>
    <property type="match status" value="1"/>
</dbReference>